<dbReference type="Gene3D" id="3.40.720.10">
    <property type="entry name" value="Alkaline Phosphatase, subunit A"/>
    <property type="match status" value="1"/>
</dbReference>
<reference evidence="6" key="1">
    <citation type="submission" date="2020-05" db="EMBL/GenBank/DDBJ databases">
        <authorList>
            <person name="Chiriac C."/>
            <person name="Salcher M."/>
            <person name="Ghai R."/>
            <person name="Kavagutti S V."/>
        </authorList>
    </citation>
    <scope>NUCLEOTIDE SEQUENCE</scope>
</reference>
<organism evidence="6">
    <name type="scientific">freshwater metagenome</name>
    <dbReference type="NCBI Taxonomy" id="449393"/>
    <lineage>
        <taxon>unclassified sequences</taxon>
        <taxon>metagenomes</taxon>
        <taxon>ecological metagenomes</taxon>
    </lineage>
</organism>
<evidence type="ECO:0000256" key="3">
    <source>
        <dbReference type="ARBA" id="ARBA00022801"/>
    </source>
</evidence>
<dbReference type="EMBL" id="CAFBLU010000013">
    <property type="protein sequence ID" value="CAB4875238.1"/>
    <property type="molecule type" value="Genomic_DNA"/>
</dbReference>
<dbReference type="GO" id="GO:0016787">
    <property type="term" value="F:hydrolase activity"/>
    <property type="evidence" value="ECO:0007669"/>
    <property type="project" value="UniProtKB-KW"/>
</dbReference>
<dbReference type="InterPro" id="IPR017850">
    <property type="entry name" value="Alkaline_phosphatase_core_sf"/>
</dbReference>
<sequence length="598" mass="64706">MSRQLRITTVLSAIVGLSLLAASPVLARTTANTKDGKPNILVVMTDDQAVSDLQAMPNLASLVAAKGVKFTNAVDSFPLCCPSRATFITGQYSHNHGVGGNFWPYGWYGMTNRANTLPKWLQNSGYYTALVGKWLNGYGSGKTGNRDAEGHLLVPGGEIPVGFNNWNGALDVSAYDYFNFTINQNGKAKTWGDSSYAKKLIDFANIQVKQNPRVGSNGWSRAELIANSNAIFGAYSSVDPSTYGTQVSTNYSPDVTAGISNTIIKAQAKSKKPFFLWWSPASPHREDVDGGIRNGYRDGGRYKALTSNKHLEDTSSLSKLVKDPRPAPRYENTNWDWTQISSKPNFDAPPTGHPLKQQLIMANPLSTFKKAQLEADYKGRLGSVKAVDDGIKTLIATLKSTKQLTNTIVLFTSDNGWMQGEHRVPGDKYLPYEESIRVPLVMSGPGIPAGNGSRTVSTLVTNVDFAATLLDAAGATAGRSQDGTSLLGAAKGTSTLAARSIGLEANAPLFADATMPQQWDQPYRGVRTDRWKFIVWGTGNMTSFVPSSEEELYDLQNDPFELHNLASDSAYAATKEALRVKLVALQSCVGASCRSVTQ</sequence>
<dbReference type="Pfam" id="PF00884">
    <property type="entry name" value="Sulfatase"/>
    <property type="match status" value="1"/>
</dbReference>
<dbReference type="PROSITE" id="PS00149">
    <property type="entry name" value="SULFATASE_2"/>
    <property type="match status" value="1"/>
</dbReference>
<dbReference type="PANTHER" id="PTHR43108">
    <property type="entry name" value="N-ACETYLGLUCOSAMINE-6-SULFATASE FAMILY MEMBER"/>
    <property type="match status" value="1"/>
</dbReference>
<keyword evidence="4" id="KW-0325">Glycoprotein</keyword>
<proteinExistence type="inferred from homology"/>
<keyword evidence="2" id="KW-0732">Signal</keyword>
<evidence type="ECO:0000256" key="2">
    <source>
        <dbReference type="ARBA" id="ARBA00022729"/>
    </source>
</evidence>
<evidence type="ECO:0000313" key="6">
    <source>
        <dbReference type="EMBL" id="CAB4875238.1"/>
    </source>
</evidence>
<dbReference type="PROSITE" id="PS00523">
    <property type="entry name" value="SULFATASE_1"/>
    <property type="match status" value="1"/>
</dbReference>
<keyword evidence="3" id="KW-0378">Hydrolase</keyword>
<dbReference type="AlphaFoldDB" id="A0A6J7DZU1"/>
<feature type="domain" description="Sulfatase N-terminal" evidence="5">
    <location>
        <begin position="38"/>
        <end position="475"/>
    </location>
</feature>
<dbReference type="InterPro" id="IPR000917">
    <property type="entry name" value="Sulfatase_N"/>
</dbReference>
<dbReference type="SUPFAM" id="SSF53649">
    <property type="entry name" value="Alkaline phosphatase-like"/>
    <property type="match status" value="1"/>
</dbReference>
<dbReference type="CDD" id="cd16147">
    <property type="entry name" value="G6S"/>
    <property type="match status" value="1"/>
</dbReference>
<dbReference type="InterPro" id="IPR024607">
    <property type="entry name" value="Sulfatase_CS"/>
</dbReference>
<accession>A0A6J7DZU1</accession>
<name>A0A6J7DZU1_9ZZZZ</name>
<evidence type="ECO:0000256" key="1">
    <source>
        <dbReference type="ARBA" id="ARBA00008779"/>
    </source>
</evidence>
<gene>
    <name evidence="6" type="ORF">UFOPK3444_00976</name>
</gene>
<evidence type="ECO:0000259" key="5">
    <source>
        <dbReference type="Pfam" id="PF00884"/>
    </source>
</evidence>
<evidence type="ECO:0000256" key="4">
    <source>
        <dbReference type="ARBA" id="ARBA00023180"/>
    </source>
</evidence>
<protein>
    <submittedName>
        <fullName evidence="6">Unannotated protein</fullName>
    </submittedName>
</protein>
<comment type="similarity">
    <text evidence="1">Belongs to the sulfatase family.</text>
</comment>
<dbReference type="PANTHER" id="PTHR43108:SF8">
    <property type="entry name" value="SD21168P"/>
    <property type="match status" value="1"/>
</dbReference>